<evidence type="ECO:0000256" key="1">
    <source>
        <dbReference type="ARBA" id="ARBA00012417"/>
    </source>
</evidence>
<dbReference type="Proteomes" id="UP000248724">
    <property type="component" value="Unassembled WGS sequence"/>
</dbReference>
<dbReference type="Gene3D" id="1.20.272.10">
    <property type="match status" value="1"/>
</dbReference>
<dbReference type="Gene3D" id="3.40.50.300">
    <property type="entry name" value="P-loop containing nucleotide triphosphate hydrolases"/>
    <property type="match status" value="1"/>
</dbReference>
<dbReference type="PANTHER" id="PTHR34388">
    <property type="entry name" value="DNA POLYMERASE III SUBUNIT DELTA"/>
    <property type="match status" value="1"/>
</dbReference>
<dbReference type="Pfam" id="PF21694">
    <property type="entry name" value="DNA_pol3_delta_C"/>
    <property type="match status" value="1"/>
</dbReference>
<keyword evidence="4" id="KW-0235">DNA replication</keyword>
<dbReference type="GO" id="GO:0006261">
    <property type="term" value="P:DNA-templated DNA replication"/>
    <property type="evidence" value="ECO:0007669"/>
    <property type="project" value="TreeGrafter"/>
</dbReference>
<name>A0A2W6B064_9BACT</name>
<dbReference type="GO" id="GO:0003887">
    <property type="term" value="F:DNA-directed DNA polymerase activity"/>
    <property type="evidence" value="ECO:0007669"/>
    <property type="project" value="UniProtKB-KW"/>
</dbReference>
<evidence type="ECO:0000256" key="3">
    <source>
        <dbReference type="ARBA" id="ARBA00022695"/>
    </source>
</evidence>
<dbReference type="EMBL" id="QHBU01000025">
    <property type="protein sequence ID" value="PZR83731.1"/>
    <property type="molecule type" value="Genomic_DNA"/>
</dbReference>
<dbReference type="NCBIfam" id="TIGR01128">
    <property type="entry name" value="holA"/>
    <property type="match status" value="1"/>
</dbReference>
<evidence type="ECO:0000313" key="10">
    <source>
        <dbReference type="Proteomes" id="UP000248724"/>
    </source>
</evidence>
<evidence type="ECO:0000256" key="6">
    <source>
        <dbReference type="ARBA" id="ARBA00034754"/>
    </source>
</evidence>
<dbReference type="GO" id="GO:0003677">
    <property type="term" value="F:DNA binding"/>
    <property type="evidence" value="ECO:0007669"/>
    <property type="project" value="InterPro"/>
</dbReference>
<keyword evidence="5" id="KW-0239">DNA-directed DNA polymerase</keyword>
<accession>A0A2W6B064</accession>
<comment type="catalytic activity">
    <reaction evidence="7">
        <text>DNA(n) + a 2'-deoxyribonucleoside 5'-triphosphate = DNA(n+1) + diphosphate</text>
        <dbReference type="Rhea" id="RHEA:22508"/>
        <dbReference type="Rhea" id="RHEA-COMP:17339"/>
        <dbReference type="Rhea" id="RHEA-COMP:17340"/>
        <dbReference type="ChEBI" id="CHEBI:33019"/>
        <dbReference type="ChEBI" id="CHEBI:61560"/>
        <dbReference type="ChEBI" id="CHEBI:173112"/>
        <dbReference type="EC" id="2.7.7.7"/>
    </reaction>
</comment>
<dbReference type="InterPro" id="IPR005790">
    <property type="entry name" value="DNA_polIII_delta"/>
</dbReference>
<proteinExistence type="inferred from homology"/>
<keyword evidence="2" id="KW-0808">Transferase</keyword>
<dbReference type="AlphaFoldDB" id="A0A2W6B064"/>
<comment type="similarity">
    <text evidence="6">Belongs to the DNA polymerase HolA subunit family.</text>
</comment>
<dbReference type="GO" id="GO:0009360">
    <property type="term" value="C:DNA polymerase III complex"/>
    <property type="evidence" value="ECO:0007669"/>
    <property type="project" value="TreeGrafter"/>
</dbReference>
<organism evidence="9 10">
    <name type="scientific">Candidatus Aeolococcus gillhamiae</name>
    <dbReference type="NCBI Taxonomy" id="3127015"/>
    <lineage>
        <taxon>Bacteria</taxon>
        <taxon>Bacillati</taxon>
        <taxon>Candidatus Dormiibacterota</taxon>
        <taxon>Candidatus Dormibacteria</taxon>
        <taxon>Candidatus Aeolococcales</taxon>
        <taxon>Candidatus Aeolococcaceae</taxon>
        <taxon>Candidatus Aeolococcus</taxon>
    </lineage>
</organism>
<sequence>MSDGPGLLLVHGDEPHLVDATVARWRAAVHADDIEVIDAPARLEPLIASLVDMPLFASERHVLVRDLPQLSGARRGTAGVDELIRALAMRSRTTQVCFAIRATVAAGNPILAAIQASGGQVVHHQKLRPSERRQWLDTEVRSRGLRLPPGGTDLLLRCTAGDPGALGGELDKIAAHGDGISTEQLEHLVAGTEQLELYRVLDLLAGPQPAAGAALLTDLIAEGRSTQYLLSILAGQIRDLLMVHALLLRGQRGTAALASAMRIPAWRAERVVRTAQAIPAVLATRWMHELQRIDAGMKAGEIDDAAALRHWGLAAAGSLAERRERRTA</sequence>
<dbReference type="InterPro" id="IPR048466">
    <property type="entry name" value="DNA_pol3_delta-like_C"/>
</dbReference>
<evidence type="ECO:0000256" key="5">
    <source>
        <dbReference type="ARBA" id="ARBA00022932"/>
    </source>
</evidence>
<dbReference type="SUPFAM" id="SSF52540">
    <property type="entry name" value="P-loop containing nucleoside triphosphate hydrolases"/>
    <property type="match status" value="1"/>
</dbReference>
<dbReference type="SUPFAM" id="SSF48019">
    <property type="entry name" value="post-AAA+ oligomerization domain-like"/>
    <property type="match status" value="1"/>
</dbReference>
<dbReference type="PANTHER" id="PTHR34388:SF1">
    <property type="entry name" value="DNA POLYMERASE III SUBUNIT DELTA"/>
    <property type="match status" value="1"/>
</dbReference>
<dbReference type="InterPro" id="IPR027417">
    <property type="entry name" value="P-loop_NTPase"/>
</dbReference>
<reference evidence="9 10" key="1">
    <citation type="journal article" date="2017" name="Nature">
        <title>Atmospheric trace gases support primary production in Antarctic desert surface soil.</title>
        <authorList>
            <person name="Ji M."/>
            <person name="Greening C."/>
            <person name="Vanwonterghem I."/>
            <person name="Carere C.R."/>
            <person name="Bay S.K."/>
            <person name="Steen J.A."/>
            <person name="Montgomery K."/>
            <person name="Lines T."/>
            <person name="Beardall J."/>
            <person name="van Dorst J."/>
            <person name="Snape I."/>
            <person name="Stott M.B."/>
            <person name="Hugenholtz P."/>
            <person name="Ferrari B.C."/>
        </authorList>
    </citation>
    <scope>NUCLEOTIDE SEQUENCE [LARGE SCALE GENOMIC DNA]</scope>
    <source>
        <strain evidence="9">RRmetagenome_bin12</strain>
    </source>
</reference>
<dbReference type="EC" id="2.7.7.7" evidence="1"/>
<protein>
    <recommendedName>
        <fullName evidence="1">DNA-directed DNA polymerase</fullName>
        <ecNumber evidence="1">2.7.7.7</ecNumber>
    </recommendedName>
</protein>
<evidence type="ECO:0000256" key="4">
    <source>
        <dbReference type="ARBA" id="ARBA00022705"/>
    </source>
</evidence>
<gene>
    <name evidence="9" type="ORF">DLM65_01260</name>
</gene>
<evidence type="ECO:0000256" key="7">
    <source>
        <dbReference type="ARBA" id="ARBA00049244"/>
    </source>
</evidence>
<evidence type="ECO:0000256" key="2">
    <source>
        <dbReference type="ARBA" id="ARBA00022679"/>
    </source>
</evidence>
<evidence type="ECO:0000259" key="8">
    <source>
        <dbReference type="Pfam" id="PF21694"/>
    </source>
</evidence>
<feature type="domain" description="DNA polymerase III delta subunit-like C-terminal" evidence="8">
    <location>
        <begin position="208"/>
        <end position="308"/>
    </location>
</feature>
<evidence type="ECO:0000313" key="9">
    <source>
        <dbReference type="EMBL" id="PZR83731.1"/>
    </source>
</evidence>
<comment type="caution">
    <text evidence="9">The sequence shown here is derived from an EMBL/GenBank/DDBJ whole genome shotgun (WGS) entry which is preliminary data.</text>
</comment>
<keyword evidence="3" id="KW-0548">Nucleotidyltransferase</keyword>
<dbReference type="InterPro" id="IPR008921">
    <property type="entry name" value="DNA_pol3_clamp-load_cplx_C"/>
</dbReference>